<gene>
    <name evidence="3" type="ORF">Fmac_008162</name>
</gene>
<evidence type="ECO:0000313" key="4">
    <source>
        <dbReference type="Proteomes" id="UP001603857"/>
    </source>
</evidence>
<keyword evidence="2" id="KW-0472">Membrane</keyword>
<dbReference type="AlphaFoldDB" id="A0ABD1MWM4"/>
<keyword evidence="2" id="KW-1133">Transmembrane helix</keyword>
<dbReference type="Proteomes" id="UP001603857">
    <property type="component" value="Unassembled WGS sequence"/>
</dbReference>
<keyword evidence="2" id="KW-0812">Transmembrane</keyword>
<reference evidence="3 4" key="1">
    <citation type="submission" date="2024-08" db="EMBL/GenBank/DDBJ databases">
        <title>Insights into the chromosomal genome structure of Flemingia macrophylla.</title>
        <authorList>
            <person name="Ding Y."/>
            <person name="Zhao Y."/>
            <person name="Bi W."/>
            <person name="Wu M."/>
            <person name="Zhao G."/>
            <person name="Gong Y."/>
            <person name="Li W."/>
            <person name="Zhang P."/>
        </authorList>
    </citation>
    <scope>NUCLEOTIDE SEQUENCE [LARGE SCALE GENOMIC DNA]</scope>
    <source>
        <strain evidence="3">DYQJB</strain>
        <tissue evidence="3">Leaf</tissue>
    </source>
</reference>
<feature type="region of interest" description="Disordered" evidence="1">
    <location>
        <begin position="123"/>
        <end position="149"/>
    </location>
</feature>
<organism evidence="3 4">
    <name type="scientific">Flemingia macrophylla</name>
    <dbReference type="NCBI Taxonomy" id="520843"/>
    <lineage>
        <taxon>Eukaryota</taxon>
        <taxon>Viridiplantae</taxon>
        <taxon>Streptophyta</taxon>
        <taxon>Embryophyta</taxon>
        <taxon>Tracheophyta</taxon>
        <taxon>Spermatophyta</taxon>
        <taxon>Magnoliopsida</taxon>
        <taxon>eudicotyledons</taxon>
        <taxon>Gunneridae</taxon>
        <taxon>Pentapetalae</taxon>
        <taxon>rosids</taxon>
        <taxon>fabids</taxon>
        <taxon>Fabales</taxon>
        <taxon>Fabaceae</taxon>
        <taxon>Papilionoideae</taxon>
        <taxon>50 kb inversion clade</taxon>
        <taxon>NPAAA clade</taxon>
        <taxon>indigoferoid/millettioid clade</taxon>
        <taxon>Phaseoleae</taxon>
        <taxon>Flemingia</taxon>
    </lineage>
</organism>
<sequence length="168" mass="19309">MRLHPRYPRRLYSTKMDLRKLRSMILKRIEKRAQLYPVRAIILVAKELLQARNIFIYSVSTLLNFLTLMACKVIGLNLIRVDGVDERGLEGWLRVYERGTDEPCANERGGALGERAIVARQTREERRMQGENGAAGTNRKRGHAQTRYRSSLGDYELSFGDVEEGNRG</sequence>
<evidence type="ECO:0000256" key="1">
    <source>
        <dbReference type="SAM" id="MobiDB-lite"/>
    </source>
</evidence>
<proteinExistence type="predicted"/>
<feature type="transmembrane region" description="Helical" evidence="2">
    <location>
        <begin position="54"/>
        <end position="79"/>
    </location>
</feature>
<accession>A0ABD1MWM4</accession>
<keyword evidence="4" id="KW-1185">Reference proteome</keyword>
<comment type="caution">
    <text evidence="3">The sequence shown here is derived from an EMBL/GenBank/DDBJ whole genome shotgun (WGS) entry which is preliminary data.</text>
</comment>
<protein>
    <submittedName>
        <fullName evidence="3">Uncharacterized protein</fullName>
    </submittedName>
</protein>
<evidence type="ECO:0000313" key="3">
    <source>
        <dbReference type="EMBL" id="KAL2340222.1"/>
    </source>
</evidence>
<evidence type="ECO:0000256" key="2">
    <source>
        <dbReference type="SAM" id="Phobius"/>
    </source>
</evidence>
<dbReference type="EMBL" id="JBGMDY010000003">
    <property type="protein sequence ID" value="KAL2340222.1"/>
    <property type="molecule type" value="Genomic_DNA"/>
</dbReference>
<name>A0ABD1MWM4_9FABA</name>